<evidence type="ECO:0000313" key="2">
    <source>
        <dbReference type="Proteomes" id="UP000798662"/>
    </source>
</evidence>
<gene>
    <name evidence="1" type="ORF">I4F81_009085</name>
</gene>
<keyword evidence="2" id="KW-1185">Reference proteome</keyword>
<accession>A0ACC3C8F4</accession>
<comment type="caution">
    <text evidence="1">The sequence shown here is derived from an EMBL/GenBank/DDBJ whole genome shotgun (WGS) entry which is preliminary data.</text>
</comment>
<protein>
    <submittedName>
        <fullName evidence="1">Uncharacterized protein</fullName>
    </submittedName>
</protein>
<reference evidence="1" key="1">
    <citation type="submission" date="2019-11" db="EMBL/GenBank/DDBJ databases">
        <title>Nori genome reveals adaptations in red seaweeds to the harsh intertidal environment.</title>
        <authorList>
            <person name="Wang D."/>
            <person name="Mao Y."/>
        </authorList>
    </citation>
    <scope>NUCLEOTIDE SEQUENCE</scope>
    <source>
        <tissue evidence="1">Gametophyte</tissue>
    </source>
</reference>
<proteinExistence type="predicted"/>
<organism evidence="1 2">
    <name type="scientific">Pyropia yezoensis</name>
    <name type="common">Susabi-nori</name>
    <name type="synonym">Porphyra yezoensis</name>
    <dbReference type="NCBI Taxonomy" id="2788"/>
    <lineage>
        <taxon>Eukaryota</taxon>
        <taxon>Rhodophyta</taxon>
        <taxon>Bangiophyceae</taxon>
        <taxon>Bangiales</taxon>
        <taxon>Bangiaceae</taxon>
        <taxon>Pyropia</taxon>
    </lineage>
</organism>
<sequence>MTRTAGGLPQRRRPRRRCRGRQGRWRWRWQRGRAGHPRPPRRHPRGQRPRRRRRPTAGAGSPYPAAPAAPHAAPPTQLAPAPPRRTRWDGGRGSGGGRRCRWPLWARPHWLSARAGQPRWADGKKQPRRHAQTLVVAAAAADDDDVETPLRPRDARGRREPSVLSEWVRRRSHASRTAKARPTRTARRRDVHNGYSKRGAVASTPQGVGGRSVPEKIGVGWWRDDRGRGLPPPPPPLNYGRHAARRRFDAVHRRSKPGGWATGAESNRGERVRMGQWRHHP</sequence>
<evidence type="ECO:0000313" key="1">
    <source>
        <dbReference type="EMBL" id="KAK1866569.1"/>
    </source>
</evidence>
<dbReference type="EMBL" id="CM020619">
    <property type="protein sequence ID" value="KAK1866569.1"/>
    <property type="molecule type" value="Genomic_DNA"/>
</dbReference>
<name>A0ACC3C8F4_PYRYE</name>
<dbReference type="Proteomes" id="UP000798662">
    <property type="component" value="Chromosome 2"/>
</dbReference>